<feature type="signal peptide" evidence="1">
    <location>
        <begin position="1"/>
        <end position="23"/>
    </location>
</feature>
<evidence type="ECO:0000313" key="3">
    <source>
        <dbReference type="EMBL" id="MRY84779.1"/>
    </source>
</evidence>
<sequence>MKKLIAKAILLIVCFQFAWVARAQYATEFYLTDLDNAPLKEKVQQAIGKLLTEINTAQANNSQPYFSGLNISKDAQNTIMMLWDNTPFRCGETEVIERCLKNGKEFQVRNIPLFLTIKDDNSTQDKYQEAVIGFDRNGMITDFHLALATNLYTKILKSNQAVSDFRYRQMILDYVEQFRTAYNTKDINFLNQIFSDDALIITGKVVKAVPTDMNKFMPDPKVIYTKQTKKEYLTNLTNIFKTNKRINVIFDDINVIRHPAKPNFYGVTLKQGYTSDRYSDVGYLFLLWDFTNEDAPKIHVRTWQPEMLDQYTKLPEEEIFQVEDFDI</sequence>
<dbReference type="RefSeq" id="WP_057328163.1">
    <property type="nucleotide sequence ID" value="NZ_CZBM01000004.1"/>
</dbReference>
<reference evidence="6 7" key="2">
    <citation type="journal article" date="2019" name="Nat. Med.">
        <title>A library of human gut bacterial isolates paired with longitudinal multiomics data enables mechanistic microbiome research.</title>
        <authorList>
            <person name="Poyet M."/>
            <person name="Groussin M."/>
            <person name="Gibbons S.M."/>
            <person name="Avila-Pacheco J."/>
            <person name="Jiang X."/>
            <person name="Kearney S.M."/>
            <person name="Perrotta A.R."/>
            <person name="Berdy B."/>
            <person name="Zhao S."/>
            <person name="Lieberman T.D."/>
            <person name="Swanson P.K."/>
            <person name="Smith M."/>
            <person name="Roesemann S."/>
            <person name="Alexander J.E."/>
            <person name="Rich S.A."/>
            <person name="Livny J."/>
            <person name="Vlamakis H."/>
            <person name="Clish C."/>
            <person name="Bullock K."/>
            <person name="Deik A."/>
            <person name="Scott J."/>
            <person name="Pierce K.A."/>
            <person name="Xavier R.J."/>
            <person name="Alm E.J."/>
        </authorList>
    </citation>
    <scope>NUCLEOTIDE SEQUENCE [LARGE SCALE GENOMIC DNA]</scope>
    <source>
        <strain evidence="4 7">BIOML-A10</strain>
        <strain evidence="3 6">BIOML-A11</strain>
    </source>
</reference>
<evidence type="ECO:0000256" key="1">
    <source>
        <dbReference type="SAM" id="SignalP"/>
    </source>
</evidence>
<evidence type="ECO:0000313" key="5">
    <source>
        <dbReference type="Proteomes" id="UP000095332"/>
    </source>
</evidence>
<feature type="chain" id="PRO_5036302267" evidence="1">
    <location>
        <begin position="24"/>
        <end position="327"/>
    </location>
</feature>
<dbReference type="AlphaFoldDB" id="A0A174TJV5"/>
<name>A0A174TJV5_PARDI</name>
<reference evidence="2 5" key="1">
    <citation type="submission" date="2015-09" db="EMBL/GenBank/DDBJ databases">
        <authorList>
            <consortium name="Pathogen Informatics"/>
        </authorList>
    </citation>
    <scope>NUCLEOTIDE SEQUENCE [LARGE SCALE GENOMIC DNA]</scope>
    <source>
        <strain evidence="2 5">2789STDY5834948</strain>
    </source>
</reference>
<dbReference type="InterPro" id="IPR032710">
    <property type="entry name" value="NTF2-like_dom_sf"/>
</dbReference>
<evidence type="ECO:0000313" key="6">
    <source>
        <dbReference type="Proteomes" id="UP000450599"/>
    </source>
</evidence>
<keyword evidence="1" id="KW-0732">Signal</keyword>
<dbReference type="SUPFAM" id="SSF54427">
    <property type="entry name" value="NTF2-like"/>
    <property type="match status" value="1"/>
</dbReference>
<gene>
    <name evidence="2" type="ORF">ERS852560_01387</name>
    <name evidence="4" type="ORF">GKD54_07770</name>
    <name evidence="3" type="ORF">GKD58_11020</name>
</gene>
<evidence type="ECO:0000313" key="2">
    <source>
        <dbReference type="EMBL" id="CUQ08791.1"/>
    </source>
</evidence>
<evidence type="ECO:0000313" key="7">
    <source>
        <dbReference type="Proteomes" id="UP000471216"/>
    </source>
</evidence>
<dbReference type="Proteomes" id="UP000450599">
    <property type="component" value="Unassembled WGS sequence"/>
</dbReference>
<accession>A0A174TJV5</accession>
<organism evidence="2 5">
    <name type="scientific">Parabacteroides distasonis</name>
    <dbReference type="NCBI Taxonomy" id="823"/>
    <lineage>
        <taxon>Bacteria</taxon>
        <taxon>Pseudomonadati</taxon>
        <taxon>Bacteroidota</taxon>
        <taxon>Bacteroidia</taxon>
        <taxon>Bacteroidales</taxon>
        <taxon>Tannerellaceae</taxon>
        <taxon>Parabacteroides</taxon>
    </lineage>
</organism>
<proteinExistence type="predicted"/>
<dbReference type="EMBL" id="WKMW01000009">
    <property type="protein sequence ID" value="MRY84779.1"/>
    <property type="molecule type" value="Genomic_DNA"/>
</dbReference>
<dbReference type="EMBL" id="CZBM01000004">
    <property type="protein sequence ID" value="CUQ08791.1"/>
    <property type="molecule type" value="Genomic_DNA"/>
</dbReference>
<protein>
    <submittedName>
        <fullName evidence="3">Nuclear transport factor 2 family protein</fullName>
    </submittedName>
</protein>
<dbReference type="EMBL" id="WKMX01000006">
    <property type="protein sequence ID" value="MRZ06115.1"/>
    <property type="molecule type" value="Genomic_DNA"/>
</dbReference>
<evidence type="ECO:0000313" key="4">
    <source>
        <dbReference type="EMBL" id="MRZ06115.1"/>
    </source>
</evidence>
<dbReference type="Proteomes" id="UP000471216">
    <property type="component" value="Unassembled WGS sequence"/>
</dbReference>
<dbReference type="Proteomes" id="UP000095332">
    <property type="component" value="Unassembled WGS sequence"/>
</dbReference>